<keyword evidence="8" id="KW-1133">Transmembrane helix</keyword>
<dbReference type="PANTHER" id="PTHR34220:SF7">
    <property type="entry name" value="SENSOR HISTIDINE KINASE YPDA"/>
    <property type="match status" value="1"/>
</dbReference>
<dbReference type="GO" id="GO:0000155">
    <property type="term" value="F:phosphorelay sensor kinase activity"/>
    <property type="evidence" value="ECO:0007669"/>
    <property type="project" value="InterPro"/>
</dbReference>
<dbReference type="InterPro" id="IPR003594">
    <property type="entry name" value="HATPase_dom"/>
</dbReference>
<evidence type="ECO:0000313" key="11">
    <source>
        <dbReference type="Proteomes" id="UP000245202"/>
    </source>
</evidence>
<evidence type="ECO:0000256" key="5">
    <source>
        <dbReference type="ARBA" id="ARBA00022777"/>
    </source>
</evidence>
<dbReference type="Pfam" id="PF06580">
    <property type="entry name" value="His_kinase"/>
    <property type="match status" value="1"/>
</dbReference>
<dbReference type="CDD" id="cd06225">
    <property type="entry name" value="HAMP"/>
    <property type="match status" value="1"/>
</dbReference>
<dbReference type="InterPro" id="IPR010559">
    <property type="entry name" value="Sig_transdc_His_kin_internal"/>
</dbReference>
<keyword evidence="6 8" id="KW-0472">Membrane</keyword>
<dbReference type="PANTHER" id="PTHR34220">
    <property type="entry name" value="SENSOR HISTIDINE KINASE YPDA"/>
    <property type="match status" value="1"/>
</dbReference>
<dbReference type="Pfam" id="PF00672">
    <property type="entry name" value="HAMP"/>
    <property type="match status" value="1"/>
</dbReference>
<evidence type="ECO:0000256" key="4">
    <source>
        <dbReference type="ARBA" id="ARBA00022679"/>
    </source>
</evidence>
<keyword evidence="7" id="KW-0175">Coiled coil</keyword>
<evidence type="ECO:0000256" key="7">
    <source>
        <dbReference type="SAM" id="Coils"/>
    </source>
</evidence>
<reference evidence="10 11" key="1">
    <citation type="submission" date="2017-08" db="EMBL/GenBank/DDBJ databases">
        <title>Substantial Increase in Enzyme Production by Combined Drug-Resistance Mutations in Paenibacillus agaridevorans.</title>
        <authorList>
            <person name="Tanaka Y."/>
            <person name="Funane K."/>
            <person name="Hosaka T."/>
            <person name="Shiwa Y."/>
            <person name="Fujita N."/>
            <person name="Miyazaki T."/>
            <person name="Yoshikawa H."/>
            <person name="Murakami K."/>
            <person name="Kasahara K."/>
            <person name="Inaoka T."/>
            <person name="Hiraga Y."/>
            <person name="Ochi K."/>
        </authorList>
    </citation>
    <scope>NUCLEOTIDE SEQUENCE [LARGE SCALE GENOMIC DNA]</scope>
    <source>
        <strain evidence="10 11">T-3040</strain>
    </source>
</reference>
<evidence type="ECO:0000313" key="10">
    <source>
        <dbReference type="EMBL" id="GBG07389.1"/>
    </source>
</evidence>
<keyword evidence="8" id="KW-0812">Transmembrane</keyword>
<proteinExistence type="predicted"/>
<dbReference type="PROSITE" id="PS50885">
    <property type="entry name" value="HAMP"/>
    <property type="match status" value="1"/>
</dbReference>
<dbReference type="SUPFAM" id="SSF158472">
    <property type="entry name" value="HAMP domain-like"/>
    <property type="match status" value="1"/>
</dbReference>
<dbReference type="Proteomes" id="UP000245202">
    <property type="component" value="Unassembled WGS sequence"/>
</dbReference>
<feature type="domain" description="HAMP" evidence="9">
    <location>
        <begin position="285"/>
        <end position="337"/>
    </location>
</feature>
<dbReference type="GO" id="GO:0005886">
    <property type="term" value="C:plasma membrane"/>
    <property type="evidence" value="ECO:0007669"/>
    <property type="project" value="UniProtKB-SubCell"/>
</dbReference>
<feature type="transmembrane region" description="Helical" evidence="8">
    <location>
        <begin position="263"/>
        <end position="287"/>
    </location>
</feature>
<dbReference type="SMART" id="SM00304">
    <property type="entry name" value="HAMP"/>
    <property type="match status" value="1"/>
</dbReference>
<evidence type="ECO:0000256" key="8">
    <source>
        <dbReference type="SAM" id="Phobius"/>
    </source>
</evidence>
<comment type="subcellular location">
    <subcellularLocation>
        <location evidence="1">Cell membrane</location>
        <topology evidence="1">Multi-pass membrane protein</topology>
    </subcellularLocation>
</comment>
<keyword evidence="4" id="KW-0808">Transferase</keyword>
<dbReference type="Gene3D" id="6.10.340.10">
    <property type="match status" value="1"/>
</dbReference>
<sequence length="552" mass="63433">MASQQIQSNTITSINDTIAQTKDLINDKLTIFVVELIALENNSQWLSIMRGSDNPERDLDPQDYIFIDKSLEAYFDRYSMLDSVLFYYNQGRISWYKRDSRNSNAHITLENYAEKLDSSRLSIIKWLNIHDEKELNAPKVVSAYKMFGKDRYNTKGMLLFNIKSKFFSDILNNAKISTNGYLTIVSNDGMMRFKNVEKRYEIKEELLQNELMQTEESAGQLIMTSNQDENMLVFYDTLPINKWKIAAVLPEREVLERVNSIKYVMMIVMLLVIIAAVFLSNVIANIITKPLINLTRKVNRIEEGNLDIPFKTSVSNEIGVLSRGIQDMMHRIRDLLKEVENEQEKKRAAELAVLQSQIKPHFLYNTLYSIRQLYEMGDTKEAGEMVTALSQFFRISINKGSEIITIAQEIEHIKNYLYIQHLRYREDFIYEIDIDPDISECHIVKLTLQPLVENAIYHGIKQHRGQGLIAIRGYADGRDIIMMVEDNGVGMSEEDLASMNQSLKSSDPGNDMIGFGTHNVNKRLQLNYGLSYGLTYHANTGGGVTVTVKIRS</sequence>
<keyword evidence="2" id="KW-1003">Cell membrane</keyword>
<dbReference type="Gene3D" id="3.30.450.20">
    <property type="entry name" value="PAS domain"/>
    <property type="match status" value="1"/>
</dbReference>
<evidence type="ECO:0000256" key="2">
    <source>
        <dbReference type="ARBA" id="ARBA00022475"/>
    </source>
</evidence>
<keyword evidence="11" id="KW-1185">Reference proteome</keyword>
<evidence type="ECO:0000256" key="6">
    <source>
        <dbReference type="ARBA" id="ARBA00023136"/>
    </source>
</evidence>
<dbReference type="AlphaFoldDB" id="A0A2R5EP05"/>
<dbReference type="Pfam" id="PF02518">
    <property type="entry name" value="HATPase_c"/>
    <property type="match status" value="1"/>
</dbReference>
<feature type="coiled-coil region" evidence="7">
    <location>
        <begin position="325"/>
        <end position="352"/>
    </location>
</feature>
<evidence type="ECO:0000259" key="9">
    <source>
        <dbReference type="PROSITE" id="PS50885"/>
    </source>
</evidence>
<dbReference type="Gene3D" id="3.30.565.10">
    <property type="entry name" value="Histidine kinase-like ATPase, C-terminal domain"/>
    <property type="match status" value="1"/>
</dbReference>
<keyword evidence="5 10" id="KW-0418">Kinase</keyword>
<accession>A0A2R5EP05</accession>
<dbReference type="InterPro" id="IPR036890">
    <property type="entry name" value="HATPase_C_sf"/>
</dbReference>
<protein>
    <submittedName>
        <fullName evidence="10">Two-component sensor histidine kinase</fullName>
    </submittedName>
</protein>
<gene>
    <name evidence="10" type="ORF">PAT3040_01939</name>
</gene>
<dbReference type="EMBL" id="BDQX01000093">
    <property type="protein sequence ID" value="GBG07389.1"/>
    <property type="molecule type" value="Genomic_DNA"/>
</dbReference>
<evidence type="ECO:0000256" key="1">
    <source>
        <dbReference type="ARBA" id="ARBA00004651"/>
    </source>
</evidence>
<dbReference type="InterPro" id="IPR003660">
    <property type="entry name" value="HAMP_dom"/>
</dbReference>
<comment type="caution">
    <text evidence="10">The sequence shown here is derived from an EMBL/GenBank/DDBJ whole genome shotgun (WGS) entry which is preliminary data.</text>
</comment>
<organism evidence="10 11">
    <name type="scientific">Paenibacillus agaridevorans</name>
    <dbReference type="NCBI Taxonomy" id="171404"/>
    <lineage>
        <taxon>Bacteria</taxon>
        <taxon>Bacillati</taxon>
        <taxon>Bacillota</taxon>
        <taxon>Bacilli</taxon>
        <taxon>Bacillales</taxon>
        <taxon>Paenibacillaceae</taxon>
        <taxon>Paenibacillus</taxon>
    </lineage>
</organism>
<dbReference type="InterPro" id="IPR050640">
    <property type="entry name" value="Bact_2-comp_sensor_kinase"/>
</dbReference>
<evidence type="ECO:0000256" key="3">
    <source>
        <dbReference type="ARBA" id="ARBA00022553"/>
    </source>
</evidence>
<dbReference type="SUPFAM" id="SSF55874">
    <property type="entry name" value="ATPase domain of HSP90 chaperone/DNA topoisomerase II/histidine kinase"/>
    <property type="match status" value="1"/>
</dbReference>
<name>A0A2R5EP05_9BACL</name>
<keyword evidence="3" id="KW-0597">Phosphoprotein</keyword>
<dbReference type="CDD" id="cd18774">
    <property type="entry name" value="PDC2_HK_sensor"/>
    <property type="match status" value="1"/>
</dbReference>